<evidence type="ECO:0000313" key="3">
    <source>
        <dbReference type="EMBL" id="ARQ13745.1"/>
    </source>
</evidence>
<dbReference type="InterPro" id="IPR011049">
    <property type="entry name" value="Serralysin-like_metalloprot_C"/>
</dbReference>
<dbReference type="InterPro" id="IPR001343">
    <property type="entry name" value="Hemolysn_Ca-bd"/>
</dbReference>
<evidence type="ECO:0000256" key="2">
    <source>
        <dbReference type="ARBA" id="ARBA00022525"/>
    </source>
</evidence>
<name>A0AAN1BM15_RHIET</name>
<reference evidence="3 4" key="1">
    <citation type="submission" date="2017-04" db="EMBL/GenBank/DDBJ databases">
        <title>Complete genome sequences of Rhizobium genomic linages associated to common bean (phaseolus vulgaris).</title>
        <authorList>
            <person name="Santamaria R.I."/>
            <person name="Bustos P."/>
            <person name="Perez-Carrascal O."/>
            <person name="Martinez-Flores I."/>
            <person name="Juarez S."/>
            <person name="Lozano L."/>
            <person name="Miranda F."/>
            <person name="Vinuesa P."/>
            <person name="Martinez-Romero E."/>
            <person name="Cevallos M.A."/>
            <person name="Romero D."/>
            <person name="Davila G."/>
            <person name="Gonzalez V."/>
        </authorList>
    </citation>
    <scope>NUCLEOTIDE SEQUENCE [LARGE SCALE GENOMIC DNA]</scope>
    <source>
        <strain evidence="3 4">NXC12</strain>
        <plasmid evidence="4">pretnxc12e</plasmid>
    </source>
</reference>
<dbReference type="GO" id="GO:0008237">
    <property type="term" value="F:metallopeptidase activity"/>
    <property type="evidence" value="ECO:0007669"/>
    <property type="project" value="UniProtKB-KW"/>
</dbReference>
<dbReference type="EMBL" id="CP020911">
    <property type="protein sequence ID" value="ARQ13745.1"/>
    <property type="molecule type" value="Genomic_DNA"/>
</dbReference>
<sequence length="287" mass="27901">MNLTSTSTGLNGRNDSQLSGVEAISAAAESAGVVINLSSQSEGFAITGSSGADTITGGSDNDSINRGAGNDVLSGGDGNDFIDGAAGAFFGVSGPGNDTIDLGAGDDSSWALIAASGTISVSGGAGNDFMALFGATAASGTIDGGSGFDSMQAQQSGDISTLAISNVERLVTYNAYGNPSIKATAAQFESFDTIVSYVGQESDTVSLTLAGPGGVDLTDELLGRSVIFTGSSGDDTITTSNGNDTISGSGGNDSVNGGLGNDTFVFAANLAGSSVIADFEGGPGVGT</sequence>
<keyword evidence="3" id="KW-0614">Plasmid</keyword>
<organism evidence="3 4">
    <name type="scientific">Rhizobium etli</name>
    <dbReference type="NCBI Taxonomy" id="29449"/>
    <lineage>
        <taxon>Bacteria</taxon>
        <taxon>Pseudomonadati</taxon>
        <taxon>Pseudomonadota</taxon>
        <taxon>Alphaproteobacteria</taxon>
        <taxon>Hyphomicrobiales</taxon>
        <taxon>Rhizobiaceae</taxon>
        <taxon>Rhizobium/Agrobacterium group</taxon>
        <taxon>Rhizobium</taxon>
    </lineage>
</organism>
<geneLocation type="plasmid" evidence="4">
    <name>pretnxc12e</name>
</geneLocation>
<keyword evidence="3" id="KW-0645">Protease</keyword>
<dbReference type="PANTHER" id="PTHR38340">
    <property type="entry name" value="S-LAYER PROTEIN"/>
    <property type="match status" value="1"/>
</dbReference>
<proteinExistence type="predicted"/>
<keyword evidence="3" id="KW-0482">Metalloprotease</keyword>
<dbReference type="GO" id="GO:0005509">
    <property type="term" value="F:calcium ion binding"/>
    <property type="evidence" value="ECO:0007669"/>
    <property type="project" value="InterPro"/>
</dbReference>
<evidence type="ECO:0000256" key="1">
    <source>
        <dbReference type="ARBA" id="ARBA00004613"/>
    </source>
</evidence>
<evidence type="ECO:0000313" key="4">
    <source>
        <dbReference type="Proteomes" id="UP000194159"/>
    </source>
</evidence>
<dbReference type="GO" id="GO:0005576">
    <property type="term" value="C:extracellular region"/>
    <property type="evidence" value="ECO:0007669"/>
    <property type="project" value="UniProtKB-SubCell"/>
</dbReference>
<gene>
    <name evidence="3" type="ORF">NXC12_PE00144</name>
</gene>
<protein>
    <submittedName>
        <fullName evidence="3">Serralysin-like metalloprotease domain-containing protein</fullName>
    </submittedName>
</protein>
<dbReference type="InterPro" id="IPR018511">
    <property type="entry name" value="Hemolysin-typ_Ca-bd_CS"/>
</dbReference>
<dbReference type="Gene3D" id="2.150.10.10">
    <property type="entry name" value="Serralysin-like metalloprotease, C-terminal"/>
    <property type="match status" value="2"/>
</dbReference>
<dbReference type="PROSITE" id="PS00330">
    <property type="entry name" value="HEMOLYSIN_CALCIUM"/>
    <property type="match status" value="1"/>
</dbReference>
<dbReference type="SUPFAM" id="SSF51120">
    <property type="entry name" value="beta-Roll"/>
    <property type="match status" value="1"/>
</dbReference>
<comment type="subcellular location">
    <subcellularLocation>
        <location evidence="1">Secreted</location>
    </subcellularLocation>
</comment>
<dbReference type="PANTHER" id="PTHR38340:SF1">
    <property type="entry name" value="S-LAYER PROTEIN"/>
    <property type="match status" value="1"/>
</dbReference>
<dbReference type="AlphaFoldDB" id="A0AAN1BM15"/>
<dbReference type="InterPro" id="IPR050557">
    <property type="entry name" value="RTX_toxin/Mannuronan_C5-epim"/>
</dbReference>
<dbReference type="Proteomes" id="UP000194159">
    <property type="component" value="Plasmid pRetNXC12e"/>
</dbReference>
<keyword evidence="2" id="KW-0964">Secreted</keyword>
<accession>A0AAN1BM15</accession>
<dbReference type="PRINTS" id="PR00313">
    <property type="entry name" value="CABNDNGRPT"/>
</dbReference>
<keyword evidence="3" id="KW-0378">Hydrolase</keyword>
<dbReference type="Pfam" id="PF00353">
    <property type="entry name" value="HemolysinCabind"/>
    <property type="match status" value="3"/>
</dbReference>
<dbReference type="RefSeq" id="WP_086084109.1">
    <property type="nucleotide sequence ID" value="NZ_CP020911.1"/>
</dbReference>